<feature type="region of interest" description="Disordered" evidence="1">
    <location>
        <begin position="1"/>
        <end position="21"/>
    </location>
</feature>
<evidence type="ECO:0000256" key="1">
    <source>
        <dbReference type="SAM" id="MobiDB-lite"/>
    </source>
</evidence>
<feature type="region of interest" description="Disordered" evidence="1">
    <location>
        <begin position="52"/>
        <end position="92"/>
    </location>
</feature>
<dbReference type="AlphaFoldDB" id="A0A914WIG9"/>
<name>A0A914WIG9_9BILA</name>
<dbReference type="Proteomes" id="UP000887566">
    <property type="component" value="Unplaced"/>
</dbReference>
<evidence type="ECO:0000313" key="2">
    <source>
        <dbReference type="Proteomes" id="UP000887566"/>
    </source>
</evidence>
<reference evidence="3" key="1">
    <citation type="submission" date="2022-11" db="UniProtKB">
        <authorList>
            <consortium name="WormBaseParasite"/>
        </authorList>
    </citation>
    <scope>IDENTIFICATION</scope>
</reference>
<accession>A0A914WIG9</accession>
<proteinExistence type="predicted"/>
<protein>
    <submittedName>
        <fullName evidence="3">Uncharacterized protein</fullName>
    </submittedName>
</protein>
<organism evidence="2 3">
    <name type="scientific">Plectus sambesii</name>
    <dbReference type="NCBI Taxonomy" id="2011161"/>
    <lineage>
        <taxon>Eukaryota</taxon>
        <taxon>Metazoa</taxon>
        <taxon>Ecdysozoa</taxon>
        <taxon>Nematoda</taxon>
        <taxon>Chromadorea</taxon>
        <taxon>Plectida</taxon>
        <taxon>Plectina</taxon>
        <taxon>Plectoidea</taxon>
        <taxon>Plectidae</taxon>
        <taxon>Plectus</taxon>
    </lineage>
</organism>
<dbReference type="WBParaSite" id="PSAMB.scaffold420size51939.g5642.t1">
    <property type="protein sequence ID" value="PSAMB.scaffold420size51939.g5642.t1"/>
    <property type="gene ID" value="PSAMB.scaffold420size51939.g5642"/>
</dbReference>
<keyword evidence="2" id="KW-1185">Reference proteome</keyword>
<evidence type="ECO:0000313" key="3">
    <source>
        <dbReference type="WBParaSite" id="PSAMB.scaffold420size51939.g5642.t1"/>
    </source>
</evidence>
<sequence>MRCEAERRSVVGGEKYSNMERPRGGVALFDAPIRLDTTTVVVARGVATDRPLTAGRRSRRASVTSESAECNAPGMSKHSATGRLASISPLAT</sequence>